<dbReference type="InterPro" id="IPR011701">
    <property type="entry name" value="MFS"/>
</dbReference>
<feature type="transmembrane region" description="Helical" evidence="5">
    <location>
        <begin position="134"/>
        <end position="154"/>
    </location>
</feature>
<dbReference type="InterPro" id="IPR036259">
    <property type="entry name" value="MFS_trans_sf"/>
</dbReference>
<name>A0AAV7R6B4_PLEWA</name>
<dbReference type="Pfam" id="PF07690">
    <property type="entry name" value="MFS_1"/>
    <property type="match status" value="1"/>
</dbReference>
<dbReference type="Proteomes" id="UP001066276">
    <property type="component" value="Chromosome 5"/>
</dbReference>
<feature type="transmembrane region" description="Helical" evidence="5">
    <location>
        <begin position="81"/>
        <end position="101"/>
    </location>
</feature>
<feature type="domain" description="Major facilitator superfamily (MFS) profile" evidence="6">
    <location>
        <begin position="1"/>
        <end position="452"/>
    </location>
</feature>
<accession>A0AAV7R6B4</accession>
<dbReference type="PANTHER" id="PTHR24064">
    <property type="entry name" value="SOLUTE CARRIER FAMILY 22 MEMBER"/>
    <property type="match status" value="1"/>
</dbReference>
<evidence type="ECO:0000313" key="7">
    <source>
        <dbReference type="EMBL" id="KAJ1147789.1"/>
    </source>
</evidence>
<comment type="caution">
    <text evidence="7">The sequence shown here is derived from an EMBL/GenBank/DDBJ whole genome shotgun (WGS) entry which is preliminary data.</text>
</comment>
<dbReference type="Gene3D" id="1.20.1250.20">
    <property type="entry name" value="MFS general substrate transporter like domains"/>
    <property type="match status" value="1"/>
</dbReference>
<comment type="subcellular location">
    <subcellularLocation>
        <location evidence="1">Membrane</location>
        <topology evidence="1">Multi-pass membrane protein</topology>
    </subcellularLocation>
</comment>
<sequence length="489" mass="54633">MYREPQWHLLENNTWRPPKVSTWGPPKASTWRPPNASSWGPPNELFLQSCQHGWAYDHSQFTSTIATQWDLVCERKWLNQASATFFFIGVTIGAILIGYLSDRFGRRTMLFVCFVFTLVFGMAAAASINYPMLAVFRSLSGVSLSGLSIITVALSVEWVDVKHRTLAGCLTSLCWSIGNTFLSLVAYLIRDWRWLLVALTSPCILGIISIWWLPESARWLLAKGKVKETYAYLLRCSSMNGKECLSSKINIETLSEIAEDENTGAHYSYIDLFRTPVLRKISICAGMVWFGVAFCYYGISLNITGLGLDMYMTQFVYGAIEIPSKLGIYIFMSKGGRRYAQAWTLLITGLFLGLNTVIPVSQGVLRTIIAIIGKGFSEASFTSVMLYTAELYPTVLRQNGIGYNSFLARIGVSLAPLILLLDDTWMLLPQIIYCSVAIISGLVAFSLPETLNVRLPDTVKDIEETGKLEPRQPEGVPKDHVPLKVLETT</sequence>
<dbReference type="PROSITE" id="PS50850">
    <property type="entry name" value="MFS"/>
    <property type="match status" value="1"/>
</dbReference>
<dbReference type="FunFam" id="1.20.1250.20:FF:000023">
    <property type="entry name" value="Solute carrier family 22 member 6"/>
    <property type="match status" value="1"/>
</dbReference>
<dbReference type="EMBL" id="JANPWB010000009">
    <property type="protein sequence ID" value="KAJ1147789.1"/>
    <property type="molecule type" value="Genomic_DNA"/>
</dbReference>
<evidence type="ECO:0000313" key="8">
    <source>
        <dbReference type="Proteomes" id="UP001066276"/>
    </source>
</evidence>
<evidence type="ECO:0000256" key="1">
    <source>
        <dbReference type="ARBA" id="ARBA00004141"/>
    </source>
</evidence>
<keyword evidence="4 5" id="KW-0472">Membrane</keyword>
<keyword evidence="8" id="KW-1185">Reference proteome</keyword>
<proteinExistence type="predicted"/>
<reference evidence="7" key="1">
    <citation type="journal article" date="2022" name="bioRxiv">
        <title>Sequencing and chromosome-scale assembly of the giantPleurodeles waltlgenome.</title>
        <authorList>
            <person name="Brown T."/>
            <person name="Elewa A."/>
            <person name="Iarovenko S."/>
            <person name="Subramanian E."/>
            <person name="Araus A.J."/>
            <person name="Petzold A."/>
            <person name="Susuki M."/>
            <person name="Suzuki K.-i.T."/>
            <person name="Hayashi T."/>
            <person name="Toyoda A."/>
            <person name="Oliveira C."/>
            <person name="Osipova E."/>
            <person name="Leigh N.D."/>
            <person name="Simon A."/>
            <person name="Yun M.H."/>
        </authorList>
    </citation>
    <scope>NUCLEOTIDE SEQUENCE</scope>
    <source>
        <strain evidence="7">20211129_DDA</strain>
        <tissue evidence="7">Liver</tissue>
    </source>
</reference>
<evidence type="ECO:0000259" key="6">
    <source>
        <dbReference type="PROSITE" id="PS50850"/>
    </source>
</evidence>
<feature type="transmembrane region" description="Helical" evidence="5">
    <location>
        <begin position="108"/>
        <end position="128"/>
    </location>
</feature>
<dbReference type="AlphaFoldDB" id="A0AAV7R6B4"/>
<feature type="transmembrane region" description="Helical" evidence="5">
    <location>
        <begin position="194"/>
        <end position="213"/>
    </location>
</feature>
<evidence type="ECO:0000256" key="4">
    <source>
        <dbReference type="ARBA" id="ARBA00023136"/>
    </source>
</evidence>
<dbReference type="GO" id="GO:0016020">
    <property type="term" value="C:membrane"/>
    <property type="evidence" value="ECO:0007669"/>
    <property type="project" value="UniProtKB-SubCell"/>
</dbReference>
<organism evidence="7 8">
    <name type="scientific">Pleurodeles waltl</name>
    <name type="common">Iberian ribbed newt</name>
    <dbReference type="NCBI Taxonomy" id="8319"/>
    <lineage>
        <taxon>Eukaryota</taxon>
        <taxon>Metazoa</taxon>
        <taxon>Chordata</taxon>
        <taxon>Craniata</taxon>
        <taxon>Vertebrata</taxon>
        <taxon>Euteleostomi</taxon>
        <taxon>Amphibia</taxon>
        <taxon>Batrachia</taxon>
        <taxon>Caudata</taxon>
        <taxon>Salamandroidea</taxon>
        <taxon>Salamandridae</taxon>
        <taxon>Pleurodelinae</taxon>
        <taxon>Pleurodeles</taxon>
    </lineage>
</organism>
<dbReference type="GO" id="GO:0022857">
    <property type="term" value="F:transmembrane transporter activity"/>
    <property type="evidence" value="ECO:0007669"/>
    <property type="project" value="InterPro"/>
</dbReference>
<keyword evidence="3 5" id="KW-1133">Transmembrane helix</keyword>
<feature type="transmembrane region" description="Helical" evidence="5">
    <location>
        <begin position="368"/>
        <end position="389"/>
    </location>
</feature>
<keyword evidence="2 5" id="KW-0812">Transmembrane</keyword>
<feature type="transmembrane region" description="Helical" evidence="5">
    <location>
        <begin position="166"/>
        <end position="188"/>
    </location>
</feature>
<feature type="transmembrane region" description="Helical" evidence="5">
    <location>
        <begin position="427"/>
        <end position="447"/>
    </location>
</feature>
<feature type="transmembrane region" description="Helical" evidence="5">
    <location>
        <begin position="343"/>
        <end position="362"/>
    </location>
</feature>
<evidence type="ECO:0000256" key="2">
    <source>
        <dbReference type="ARBA" id="ARBA00022692"/>
    </source>
</evidence>
<feature type="transmembrane region" description="Helical" evidence="5">
    <location>
        <begin position="281"/>
        <end position="299"/>
    </location>
</feature>
<protein>
    <recommendedName>
        <fullName evidence="6">Major facilitator superfamily (MFS) profile domain-containing protein</fullName>
    </recommendedName>
</protein>
<dbReference type="InterPro" id="IPR020846">
    <property type="entry name" value="MFS_dom"/>
</dbReference>
<dbReference type="SUPFAM" id="SSF103473">
    <property type="entry name" value="MFS general substrate transporter"/>
    <property type="match status" value="1"/>
</dbReference>
<evidence type="ECO:0000256" key="3">
    <source>
        <dbReference type="ARBA" id="ARBA00022989"/>
    </source>
</evidence>
<feature type="transmembrane region" description="Helical" evidence="5">
    <location>
        <begin position="401"/>
        <end position="421"/>
    </location>
</feature>
<feature type="transmembrane region" description="Helical" evidence="5">
    <location>
        <begin position="311"/>
        <end position="331"/>
    </location>
</feature>
<gene>
    <name evidence="7" type="ORF">NDU88_000648</name>
</gene>
<evidence type="ECO:0000256" key="5">
    <source>
        <dbReference type="SAM" id="Phobius"/>
    </source>
</evidence>